<dbReference type="EMBL" id="JAODUO010002419">
    <property type="protein sequence ID" value="KAK2152676.1"/>
    <property type="molecule type" value="Genomic_DNA"/>
</dbReference>
<evidence type="ECO:0000313" key="1">
    <source>
        <dbReference type="EMBL" id="KAK2152676.1"/>
    </source>
</evidence>
<dbReference type="Proteomes" id="UP001209878">
    <property type="component" value="Unassembled WGS sequence"/>
</dbReference>
<proteinExistence type="predicted"/>
<accession>A0AAD9JHB1</accession>
<keyword evidence="2" id="KW-1185">Reference proteome</keyword>
<protein>
    <submittedName>
        <fullName evidence="1">Uncharacterized protein</fullName>
    </submittedName>
</protein>
<sequence length="104" mass="12259">MDSYCYCLLAKFVDDARQEEPLSLCAKYPLQLDVNCKRCGHHTSTLAPSLPRMFSQGKKYLLYTVKHAKNFQQRQEKITLYCKSATFIRVQRIPISIELIYMYR</sequence>
<comment type="caution">
    <text evidence="1">The sequence shown here is derived from an EMBL/GenBank/DDBJ whole genome shotgun (WGS) entry which is preliminary data.</text>
</comment>
<gene>
    <name evidence="1" type="ORF">NP493_2425g00002</name>
</gene>
<dbReference type="AlphaFoldDB" id="A0AAD9JHB1"/>
<name>A0AAD9JHB1_RIDPI</name>
<evidence type="ECO:0000313" key="2">
    <source>
        <dbReference type="Proteomes" id="UP001209878"/>
    </source>
</evidence>
<organism evidence="1 2">
    <name type="scientific">Ridgeia piscesae</name>
    <name type="common">Tubeworm</name>
    <dbReference type="NCBI Taxonomy" id="27915"/>
    <lineage>
        <taxon>Eukaryota</taxon>
        <taxon>Metazoa</taxon>
        <taxon>Spiralia</taxon>
        <taxon>Lophotrochozoa</taxon>
        <taxon>Annelida</taxon>
        <taxon>Polychaeta</taxon>
        <taxon>Sedentaria</taxon>
        <taxon>Canalipalpata</taxon>
        <taxon>Sabellida</taxon>
        <taxon>Siboglinidae</taxon>
        <taxon>Ridgeia</taxon>
    </lineage>
</organism>
<reference evidence="1" key="1">
    <citation type="journal article" date="2023" name="Mol. Biol. Evol.">
        <title>Third-Generation Sequencing Reveals the Adaptive Role of the Epigenome in Three Deep-Sea Polychaetes.</title>
        <authorList>
            <person name="Perez M."/>
            <person name="Aroh O."/>
            <person name="Sun Y."/>
            <person name="Lan Y."/>
            <person name="Juniper S.K."/>
            <person name="Young C.R."/>
            <person name="Angers B."/>
            <person name="Qian P.Y."/>
        </authorList>
    </citation>
    <scope>NUCLEOTIDE SEQUENCE</scope>
    <source>
        <strain evidence="1">R07B-5</strain>
    </source>
</reference>